<gene>
    <name evidence="1" type="ORF">LCGC14_2879690</name>
</gene>
<protein>
    <submittedName>
        <fullName evidence="1">Uncharacterized protein</fullName>
    </submittedName>
</protein>
<accession>A0A0F9ARM6</accession>
<dbReference type="AlphaFoldDB" id="A0A0F9ARM6"/>
<organism evidence="1">
    <name type="scientific">marine sediment metagenome</name>
    <dbReference type="NCBI Taxonomy" id="412755"/>
    <lineage>
        <taxon>unclassified sequences</taxon>
        <taxon>metagenomes</taxon>
        <taxon>ecological metagenomes</taxon>
    </lineage>
</organism>
<evidence type="ECO:0000313" key="1">
    <source>
        <dbReference type="EMBL" id="KKK74846.1"/>
    </source>
</evidence>
<name>A0A0F9ARM6_9ZZZZ</name>
<sequence>MDDDRFIEIMGLFGPTLSRLTYALETIAGAQKAMAQLQIRNYTANHFASPSYNEVMLTPAQCQEPCCRREA</sequence>
<comment type="caution">
    <text evidence="1">The sequence shown here is derived from an EMBL/GenBank/DDBJ whole genome shotgun (WGS) entry which is preliminary data.</text>
</comment>
<proteinExistence type="predicted"/>
<reference evidence="1" key="1">
    <citation type="journal article" date="2015" name="Nature">
        <title>Complex archaea that bridge the gap between prokaryotes and eukaryotes.</title>
        <authorList>
            <person name="Spang A."/>
            <person name="Saw J.H."/>
            <person name="Jorgensen S.L."/>
            <person name="Zaremba-Niedzwiedzka K."/>
            <person name="Martijn J."/>
            <person name="Lind A.E."/>
            <person name="van Eijk R."/>
            <person name="Schleper C."/>
            <person name="Guy L."/>
            <person name="Ettema T.J."/>
        </authorList>
    </citation>
    <scope>NUCLEOTIDE SEQUENCE</scope>
</reference>
<dbReference type="EMBL" id="LAZR01056127">
    <property type="protein sequence ID" value="KKK74846.1"/>
    <property type="molecule type" value="Genomic_DNA"/>
</dbReference>